<protein>
    <submittedName>
        <fullName evidence="1">Uncharacterized protein</fullName>
    </submittedName>
</protein>
<keyword evidence="2" id="KW-1185">Reference proteome</keyword>
<evidence type="ECO:0000313" key="2">
    <source>
        <dbReference type="Proteomes" id="UP001472677"/>
    </source>
</evidence>
<sequence>MIAPNINASTCFIGHLHGYSLTGTIDTTSLNRAEIQGCDLSPFVDHRYSQYLQKTYQYVICATASSTCMLVGNHVDKLQGKVWAPTNIISTINDDMCEETCDDGVPLSSNIGQREAVDEDWIQRLSNEPVENLILIPSRVVQDHGSASLKDFVLTLKSLVYPQEQVDLEKGLSCTKRIKKHYMAKIRKFRSGNMRLIVPQTITCHIKFLESLKSSTTWSPHKDDVEQPKSIEQDLKLRSACYWSSLVLAGLHDCGDLSLTMLKTLLKCDEVRAVNSICYCYHLLSEEEFENGRIQYGSNELWCKKC</sequence>
<dbReference type="PANTHER" id="PTHR12496">
    <property type="entry name" value="CGI-41 METHYLTRANSFERASE"/>
    <property type="match status" value="1"/>
</dbReference>
<dbReference type="InterPro" id="IPR052220">
    <property type="entry name" value="METTL25"/>
</dbReference>
<dbReference type="EMBL" id="JBBPBM010000170">
    <property type="protein sequence ID" value="KAK8502367.1"/>
    <property type="molecule type" value="Genomic_DNA"/>
</dbReference>
<accession>A0ABR2B646</accession>
<proteinExistence type="predicted"/>
<comment type="caution">
    <text evidence="1">The sequence shown here is derived from an EMBL/GenBank/DDBJ whole genome shotgun (WGS) entry which is preliminary data.</text>
</comment>
<organism evidence="1 2">
    <name type="scientific">Hibiscus sabdariffa</name>
    <name type="common">roselle</name>
    <dbReference type="NCBI Taxonomy" id="183260"/>
    <lineage>
        <taxon>Eukaryota</taxon>
        <taxon>Viridiplantae</taxon>
        <taxon>Streptophyta</taxon>
        <taxon>Embryophyta</taxon>
        <taxon>Tracheophyta</taxon>
        <taxon>Spermatophyta</taxon>
        <taxon>Magnoliopsida</taxon>
        <taxon>eudicotyledons</taxon>
        <taxon>Gunneridae</taxon>
        <taxon>Pentapetalae</taxon>
        <taxon>rosids</taxon>
        <taxon>malvids</taxon>
        <taxon>Malvales</taxon>
        <taxon>Malvaceae</taxon>
        <taxon>Malvoideae</taxon>
        <taxon>Hibiscus</taxon>
    </lineage>
</organism>
<reference evidence="1 2" key="1">
    <citation type="journal article" date="2024" name="G3 (Bethesda)">
        <title>Genome assembly of Hibiscus sabdariffa L. provides insights into metabolisms of medicinal natural products.</title>
        <authorList>
            <person name="Kim T."/>
        </authorList>
    </citation>
    <scope>NUCLEOTIDE SEQUENCE [LARGE SCALE GENOMIC DNA]</scope>
    <source>
        <strain evidence="1">TK-2024</strain>
        <tissue evidence="1">Old leaves</tissue>
    </source>
</reference>
<name>A0ABR2B646_9ROSI</name>
<evidence type="ECO:0000313" key="1">
    <source>
        <dbReference type="EMBL" id="KAK8502367.1"/>
    </source>
</evidence>
<dbReference type="PANTHER" id="PTHR12496:SF0">
    <property type="entry name" value="METHYLTRANSFERASE DOMAIN-CONTAINING PROTEIN"/>
    <property type="match status" value="1"/>
</dbReference>
<dbReference type="Proteomes" id="UP001472677">
    <property type="component" value="Unassembled WGS sequence"/>
</dbReference>
<gene>
    <name evidence="1" type="ORF">V6N12_046153</name>
</gene>